<gene>
    <name evidence="1" type="ORF">METZ01_LOCUS408577</name>
</gene>
<dbReference type="InterPro" id="IPR011059">
    <property type="entry name" value="Metal-dep_hydrolase_composite"/>
</dbReference>
<dbReference type="GO" id="GO:0005829">
    <property type="term" value="C:cytosol"/>
    <property type="evidence" value="ECO:0007669"/>
    <property type="project" value="TreeGrafter"/>
</dbReference>
<accession>A0A382WA90</accession>
<evidence type="ECO:0000313" key="1">
    <source>
        <dbReference type="EMBL" id="SVD55723.1"/>
    </source>
</evidence>
<name>A0A382WA90_9ZZZZ</name>
<protein>
    <recommendedName>
        <fullName evidence="2">Amidohydrolase</fullName>
    </recommendedName>
</protein>
<dbReference type="InterPro" id="IPR050378">
    <property type="entry name" value="Metallo-dep_Hydrolases_sf"/>
</dbReference>
<dbReference type="PANTHER" id="PTHR11647">
    <property type="entry name" value="HYDRANTOINASE/DIHYDROPYRIMIDINASE FAMILY MEMBER"/>
    <property type="match status" value="1"/>
</dbReference>
<evidence type="ECO:0008006" key="2">
    <source>
        <dbReference type="Google" id="ProtNLM"/>
    </source>
</evidence>
<sequence>MNKSTNDKIEKAFFHLRKYAVILLSIIISASGQQLTNQKKKEIFEVARLSSKGPNAAPDRKKDEGKGPYKRLVIRGGTVIDGTGGPPRGPMDIVIENNKIVKVQNVGYPGIPINESKRPEKGDYEIDAAGMYILPGFVDLHIHSGNQFKA</sequence>
<dbReference type="PANTHER" id="PTHR11647:SF1">
    <property type="entry name" value="COLLAPSIN RESPONSE MEDIATOR PROTEIN"/>
    <property type="match status" value="1"/>
</dbReference>
<dbReference type="Gene3D" id="2.30.40.10">
    <property type="entry name" value="Urease, subunit C, domain 1"/>
    <property type="match status" value="1"/>
</dbReference>
<dbReference type="EMBL" id="UINC01158269">
    <property type="protein sequence ID" value="SVD55723.1"/>
    <property type="molecule type" value="Genomic_DNA"/>
</dbReference>
<proteinExistence type="predicted"/>
<dbReference type="GO" id="GO:0016812">
    <property type="term" value="F:hydrolase activity, acting on carbon-nitrogen (but not peptide) bonds, in cyclic amides"/>
    <property type="evidence" value="ECO:0007669"/>
    <property type="project" value="TreeGrafter"/>
</dbReference>
<dbReference type="SUPFAM" id="SSF51338">
    <property type="entry name" value="Composite domain of metallo-dependent hydrolases"/>
    <property type="match status" value="1"/>
</dbReference>
<feature type="non-terminal residue" evidence="1">
    <location>
        <position position="150"/>
    </location>
</feature>
<reference evidence="1" key="1">
    <citation type="submission" date="2018-05" db="EMBL/GenBank/DDBJ databases">
        <authorList>
            <person name="Lanie J.A."/>
            <person name="Ng W.-L."/>
            <person name="Kazmierczak K.M."/>
            <person name="Andrzejewski T.M."/>
            <person name="Davidsen T.M."/>
            <person name="Wayne K.J."/>
            <person name="Tettelin H."/>
            <person name="Glass J.I."/>
            <person name="Rusch D."/>
            <person name="Podicherti R."/>
            <person name="Tsui H.-C.T."/>
            <person name="Winkler M.E."/>
        </authorList>
    </citation>
    <scope>NUCLEOTIDE SEQUENCE</scope>
</reference>
<dbReference type="AlphaFoldDB" id="A0A382WA90"/>
<organism evidence="1">
    <name type="scientific">marine metagenome</name>
    <dbReference type="NCBI Taxonomy" id="408172"/>
    <lineage>
        <taxon>unclassified sequences</taxon>
        <taxon>metagenomes</taxon>
        <taxon>ecological metagenomes</taxon>
    </lineage>
</organism>